<dbReference type="PROSITE" id="PS51108">
    <property type="entry name" value="PTS_EIID"/>
    <property type="match status" value="1"/>
</dbReference>
<keyword evidence="1" id="KW-1133">Transmembrane helix</keyword>
<keyword evidence="3" id="KW-1185">Reference proteome</keyword>
<dbReference type="AlphaFoldDB" id="A0A401IR98"/>
<dbReference type="EMBL" id="BFFP01000005">
    <property type="protein sequence ID" value="GBG94069.1"/>
    <property type="molecule type" value="Genomic_DNA"/>
</dbReference>
<feature type="transmembrane region" description="Helical" evidence="1">
    <location>
        <begin position="97"/>
        <end position="116"/>
    </location>
</feature>
<dbReference type="InterPro" id="IPR050303">
    <property type="entry name" value="GatZ_KbaZ_carbometab"/>
</dbReference>
<feature type="transmembrane region" description="Helical" evidence="1">
    <location>
        <begin position="128"/>
        <end position="147"/>
    </location>
</feature>
<dbReference type="Proteomes" id="UP000286848">
    <property type="component" value="Unassembled WGS sequence"/>
</dbReference>
<feature type="transmembrane region" description="Helical" evidence="1">
    <location>
        <begin position="55"/>
        <end position="76"/>
    </location>
</feature>
<name>A0A401IR98_9LACO</name>
<proteinExistence type="predicted"/>
<evidence type="ECO:0000256" key="1">
    <source>
        <dbReference type="SAM" id="Phobius"/>
    </source>
</evidence>
<evidence type="ECO:0000313" key="3">
    <source>
        <dbReference type="Proteomes" id="UP000286848"/>
    </source>
</evidence>
<dbReference type="InterPro" id="IPR004704">
    <property type="entry name" value="PTS_IID_man"/>
</dbReference>
<organism evidence="2 3">
    <name type="scientific">Ligilactobacillus salitolerans</name>
    <dbReference type="NCBI Taxonomy" id="1808352"/>
    <lineage>
        <taxon>Bacteria</taxon>
        <taxon>Bacillati</taxon>
        <taxon>Bacillota</taxon>
        <taxon>Bacilli</taxon>
        <taxon>Lactobacillales</taxon>
        <taxon>Lactobacillaceae</taxon>
        <taxon>Ligilactobacillus</taxon>
    </lineage>
</organism>
<gene>
    <name evidence="2" type="ORF">LFYK43_05280</name>
</gene>
<accession>A0A401IR98</accession>
<dbReference type="GO" id="GO:0009401">
    <property type="term" value="P:phosphoenolpyruvate-dependent sugar phosphotransferase system"/>
    <property type="evidence" value="ECO:0007669"/>
    <property type="project" value="InterPro"/>
</dbReference>
<dbReference type="PANTHER" id="PTHR32502:SF26">
    <property type="entry name" value="PHOSPHOTRANSFERASE SYSTEM SUGAR-SPECIFIC EIID COMPONENT"/>
    <property type="match status" value="1"/>
</dbReference>
<protein>
    <submittedName>
        <fullName evidence="2">Uncharacterized protein</fullName>
    </submittedName>
</protein>
<evidence type="ECO:0000313" key="2">
    <source>
        <dbReference type="EMBL" id="GBG94069.1"/>
    </source>
</evidence>
<dbReference type="PANTHER" id="PTHR32502">
    <property type="entry name" value="N-ACETYLGALACTOSAMINE PERMEASE II COMPONENT-RELATED"/>
    <property type="match status" value="1"/>
</dbReference>
<reference evidence="2 3" key="1">
    <citation type="journal article" date="2019" name="Int. J. Syst. Evol. Microbiol.">
        <title>Lactobacillus salitolerans sp. nov., a novel lactic acid bacterium isolated from spent mushroom substrates.</title>
        <authorList>
            <person name="Tohno M."/>
            <person name="Tanizawa Y."/>
            <person name="Kojima Y."/>
            <person name="Sakamoto M."/>
            <person name="Nakamura Y."/>
            <person name="Ohkuma M."/>
            <person name="Kobayashi H."/>
        </authorList>
    </citation>
    <scope>NUCLEOTIDE SEQUENCE [LARGE SCALE GENOMIC DNA]</scope>
    <source>
        <strain evidence="2 3">YK43</strain>
    </source>
</reference>
<dbReference type="GO" id="GO:0005886">
    <property type="term" value="C:plasma membrane"/>
    <property type="evidence" value="ECO:0007669"/>
    <property type="project" value="TreeGrafter"/>
</dbReference>
<comment type="caution">
    <text evidence="2">The sequence shown here is derived from an EMBL/GenBank/DDBJ whole genome shotgun (WGS) entry which is preliminary data.</text>
</comment>
<feature type="transmembrane region" description="Helical" evidence="1">
    <location>
        <begin position="12"/>
        <end position="35"/>
    </location>
</feature>
<keyword evidence="1" id="KW-0812">Transmembrane</keyword>
<keyword evidence="1" id="KW-0472">Membrane</keyword>
<sequence>MGSISGYMALQGNATGAIIWMILYVLLYWVKMWLFNLGYSTGTKLITTLGSKLEIFTDAISAMGVMVIGTLMATVINFKTSLVFKTGKVSLSVQKDVLDKIMPALLPVILTFFIYWLLGKKGWTTTRVILLIIVLALLGALAGVLAVPA</sequence>
<dbReference type="Pfam" id="PF03613">
    <property type="entry name" value="EIID-AGA"/>
    <property type="match status" value="1"/>
</dbReference>